<evidence type="ECO:0008006" key="5">
    <source>
        <dbReference type="Google" id="ProtNLM"/>
    </source>
</evidence>
<sequence>MNLRPSAVMLASCVLATAVLSACGTDEPSASPRAAAPPSATAGSGTAGAAEPTGAETAGTAGSAGAAGTTGPGSTGRPAASEPGRPAGAPATAALPPRPDSRGEAAYVRALTAIDPDIVHDDESGAVDRGRAQCRTIRAFPGDTARQISEAERRFTSPGHPQGFGRAKAARIVDAVHTQLCPDF</sequence>
<feature type="signal peptide" evidence="2">
    <location>
        <begin position="1"/>
        <end position="21"/>
    </location>
</feature>
<keyword evidence="4" id="KW-1185">Reference proteome</keyword>
<dbReference type="EMBL" id="JBHMAR010000002">
    <property type="protein sequence ID" value="MFB9734320.1"/>
    <property type="molecule type" value="Genomic_DNA"/>
</dbReference>
<organism evidence="3 4">
    <name type="scientific">Streptomyces thermocoprophilus</name>
    <dbReference type="NCBI Taxonomy" id="78356"/>
    <lineage>
        <taxon>Bacteria</taxon>
        <taxon>Bacillati</taxon>
        <taxon>Actinomycetota</taxon>
        <taxon>Actinomycetes</taxon>
        <taxon>Kitasatosporales</taxon>
        <taxon>Streptomycetaceae</taxon>
        <taxon>Streptomyces</taxon>
    </lineage>
</organism>
<reference evidence="3 4" key="1">
    <citation type="submission" date="2024-09" db="EMBL/GenBank/DDBJ databases">
        <authorList>
            <person name="Sun Q."/>
            <person name="Mori K."/>
        </authorList>
    </citation>
    <scope>NUCLEOTIDE SEQUENCE [LARGE SCALE GENOMIC DNA]</scope>
    <source>
        <strain evidence="3 4">JCM 10918</strain>
    </source>
</reference>
<comment type="caution">
    <text evidence="3">The sequence shown here is derived from an EMBL/GenBank/DDBJ whole genome shotgun (WGS) entry which is preliminary data.</text>
</comment>
<gene>
    <name evidence="3" type="ORF">ACFFRO_04060</name>
</gene>
<evidence type="ECO:0000313" key="3">
    <source>
        <dbReference type="EMBL" id="MFB9734320.1"/>
    </source>
</evidence>
<feature type="compositionally biased region" description="Low complexity" evidence="1">
    <location>
        <begin position="75"/>
        <end position="95"/>
    </location>
</feature>
<evidence type="ECO:0000313" key="4">
    <source>
        <dbReference type="Proteomes" id="UP001589703"/>
    </source>
</evidence>
<feature type="region of interest" description="Disordered" evidence="1">
    <location>
        <begin position="24"/>
        <end position="102"/>
    </location>
</feature>
<evidence type="ECO:0000256" key="2">
    <source>
        <dbReference type="SAM" id="SignalP"/>
    </source>
</evidence>
<evidence type="ECO:0000256" key="1">
    <source>
        <dbReference type="SAM" id="MobiDB-lite"/>
    </source>
</evidence>
<dbReference type="Proteomes" id="UP001589703">
    <property type="component" value="Unassembled WGS sequence"/>
</dbReference>
<dbReference type="PROSITE" id="PS51257">
    <property type="entry name" value="PROKAR_LIPOPROTEIN"/>
    <property type="match status" value="1"/>
</dbReference>
<dbReference type="RefSeq" id="WP_383224506.1">
    <property type="nucleotide sequence ID" value="NZ_JBHMAR010000002.1"/>
</dbReference>
<name>A0ABV5V965_9ACTN</name>
<accession>A0ABV5V965</accession>
<protein>
    <recommendedName>
        <fullName evidence="5">DUF732 domain-containing protein</fullName>
    </recommendedName>
</protein>
<proteinExistence type="predicted"/>
<feature type="chain" id="PRO_5046830210" description="DUF732 domain-containing protein" evidence="2">
    <location>
        <begin position="22"/>
        <end position="184"/>
    </location>
</feature>
<keyword evidence="2" id="KW-0732">Signal</keyword>
<feature type="compositionally biased region" description="Low complexity" evidence="1">
    <location>
        <begin position="28"/>
        <end position="67"/>
    </location>
</feature>